<dbReference type="Proteomes" id="UP000653076">
    <property type="component" value="Unassembled WGS sequence"/>
</dbReference>
<evidence type="ECO:0000313" key="6">
    <source>
        <dbReference type="Proteomes" id="UP000653076"/>
    </source>
</evidence>
<evidence type="ECO:0000256" key="2">
    <source>
        <dbReference type="ARBA" id="ARBA00023125"/>
    </source>
</evidence>
<dbReference type="PANTHER" id="PTHR46796:SF15">
    <property type="entry name" value="BLL1074 PROTEIN"/>
    <property type="match status" value="1"/>
</dbReference>
<evidence type="ECO:0000256" key="1">
    <source>
        <dbReference type="ARBA" id="ARBA00023015"/>
    </source>
</evidence>
<dbReference type="EMBL" id="BOPC01000048">
    <property type="protein sequence ID" value="GIJ28456.1"/>
    <property type="molecule type" value="Genomic_DNA"/>
</dbReference>
<reference evidence="5 6" key="1">
    <citation type="submission" date="2021-01" db="EMBL/GenBank/DDBJ databases">
        <title>Whole genome shotgun sequence of Verrucosispora qiuiae NBRC 106684.</title>
        <authorList>
            <person name="Komaki H."/>
            <person name="Tamura T."/>
        </authorList>
    </citation>
    <scope>NUCLEOTIDE SEQUENCE [LARGE SCALE GENOMIC DNA]</scope>
    <source>
        <strain evidence="5 6">NBRC 106684</strain>
    </source>
</reference>
<keyword evidence="3" id="KW-0804">Transcription</keyword>
<comment type="caution">
    <text evidence="5">The sequence shown here is derived from an EMBL/GenBank/DDBJ whole genome shotgun (WGS) entry which is preliminary data.</text>
</comment>
<organism evidence="5 6">
    <name type="scientific">Micromonospora qiuiae</name>
    <dbReference type="NCBI Taxonomy" id="502268"/>
    <lineage>
        <taxon>Bacteria</taxon>
        <taxon>Bacillati</taxon>
        <taxon>Actinomycetota</taxon>
        <taxon>Actinomycetes</taxon>
        <taxon>Micromonosporales</taxon>
        <taxon>Micromonosporaceae</taxon>
        <taxon>Micromonospora</taxon>
    </lineage>
</organism>
<keyword evidence="2" id="KW-0238">DNA-binding</keyword>
<evidence type="ECO:0000313" key="5">
    <source>
        <dbReference type="EMBL" id="GIJ28456.1"/>
    </source>
</evidence>
<proteinExistence type="predicted"/>
<gene>
    <name evidence="5" type="ORF">Vqi01_36180</name>
</gene>
<dbReference type="PROSITE" id="PS00041">
    <property type="entry name" value="HTH_ARAC_FAMILY_1"/>
    <property type="match status" value="1"/>
</dbReference>
<dbReference type="InterPro" id="IPR018060">
    <property type="entry name" value="HTH_AraC"/>
</dbReference>
<dbReference type="InterPro" id="IPR018062">
    <property type="entry name" value="HTH_AraC-typ_CS"/>
</dbReference>
<evidence type="ECO:0000259" key="4">
    <source>
        <dbReference type="PROSITE" id="PS01124"/>
    </source>
</evidence>
<dbReference type="InterPro" id="IPR050204">
    <property type="entry name" value="AraC_XylS_family_regulators"/>
</dbReference>
<dbReference type="Pfam" id="PF12833">
    <property type="entry name" value="HTH_18"/>
    <property type="match status" value="1"/>
</dbReference>
<keyword evidence="1" id="KW-0805">Transcription regulation</keyword>
<dbReference type="SMART" id="SM00342">
    <property type="entry name" value="HTH_ARAC"/>
    <property type="match status" value="1"/>
</dbReference>
<dbReference type="Gene3D" id="1.10.10.60">
    <property type="entry name" value="Homeodomain-like"/>
    <property type="match status" value="1"/>
</dbReference>
<dbReference type="PROSITE" id="PS01124">
    <property type="entry name" value="HTH_ARAC_FAMILY_2"/>
    <property type="match status" value="1"/>
</dbReference>
<accession>A0ABQ4JE33</accession>
<feature type="domain" description="HTH araC/xylS-type" evidence="4">
    <location>
        <begin position="1"/>
        <end position="88"/>
    </location>
</feature>
<sequence>MYEERLPVGLVAVRCGLSSRQLQRRCNTAFGYGPKTLHRILRLQRALALARSGQSLATVAAEAGYADQAHLAREVRAMAAVPLSALLR</sequence>
<protein>
    <recommendedName>
        <fullName evidence="4">HTH araC/xylS-type domain-containing protein</fullName>
    </recommendedName>
</protein>
<name>A0ABQ4JE33_9ACTN</name>
<keyword evidence="6" id="KW-1185">Reference proteome</keyword>
<dbReference type="PANTHER" id="PTHR46796">
    <property type="entry name" value="HTH-TYPE TRANSCRIPTIONAL ACTIVATOR RHAS-RELATED"/>
    <property type="match status" value="1"/>
</dbReference>
<evidence type="ECO:0000256" key="3">
    <source>
        <dbReference type="ARBA" id="ARBA00023163"/>
    </source>
</evidence>